<evidence type="ECO:0000313" key="3">
    <source>
        <dbReference type="RefSeq" id="XP_012945947.2"/>
    </source>
</evidence>
<feature type="compositionally biased region" description="Polar residues" evidence="1">
    <location>
        <begin position="289"/>
        <end position="309"/>
    </location>
</feature>
<organism evidence="2 3">
    <name type="scientific">Aplysia californica</name>
    <name type="common">California sea hare</name>
    <dbReference type="NCBI Taxonomy" id="6500"/>
    <lineage>
        <taxon>Eukaryota</taxon>
        <taxon>Metazoa</taxon>
        <taxon>Spiralia</taxon>
        <taxon>Lophotrochozoa</taxon>
        <taxon>Mollusca</taxon>
        <taxon>Gastropoda</taxon>
        <taxon>Heterobranchia</taxon>
        <taxon>Euthyneura</taxon>
        <taxon>Tectipleura</taxon>
        <taxon>Aplysiida</taxon>
        <taxon>Aplysioidea</taxon>
        <taxon>Aplysiidae</taxon>
        <taxon>Aplysia</taxon>
    </lineage>
</organism>
<dbReference type="GeneID" id="101857082"/>
<proteinExistence type="predicted"/>
<feature type="compositionally biased region" description="Low complexity" evidence="1">
    <location>
        <begin position="105"/>
        <end position="114"/>
    </location>
</feature>
<keyword evidence="2" id="KW-1185">Reference proteome</keyword>
<dbReference type="RefSeq" id="XP_012945947.2">
    <property type="nucleotide sequence ID" value="XM_013090493.2"/>
</dbReference>
<reference evidence="3" key="1">
    <citation type="submission" date="2025-08" db="UniProtKB">
        <authorList>
            <consortium name="RefSeq"/>
        </authorList>
    </citation>
    <scope>IDENTIFICATION</scope>
</reference>
<feature type="region of interest" description="Disordered" evidence="1">
    <location>
        <begin position="32"/>
        <end position="92"/>
    </location>
</feature>
<evidence type="ECO:0000256" key="1">
    <source>
        <dbReference type="SAM" id="MobiDB-lite"/>
    </source>
</evidence>
<feature type="compositionally biased region" description="Polar residues" evidence="1">
    <location>
        <begin position="546"/>
        <end position="570"/>
    </location>
</feature>
<evidence type="ECO:0000313" key="2">
    <source>
        <dbReference type="Proteomes" id="UP000694888"/>
    </source>
</evidence>
<feature type="compositionally biased region" description="Polar residues" evidence="1">
    <location>
        <begin position="346"/>
        <end position="356"/>
    </location>
</feature>
<feature type="compositionally biased region" description="Polar residues" evidence="1">
    <location>
        <begin position="510"/>
        <end position="523"/>
    </location>
</feature>
<dbReference type="Proteomes" id="UP000694888">
    <property type="component" value="Unplaced"/>
</dbReference>
<feature type="compositionally biased region" description="Basic residues" evidence="1">
    <location>
        <begin position="425"/>
        <end position="438"/>
    </location>
</feature>
<gene>
    <name evidence="3" type="primary">LOC101857082</name>
</gene>
<sequence length="612" mass="65198">MLSHYAPPSSSTLLGHAYNSGGTLALGHAYNSGGTLPADKRRPRGRSKSPKKVRYNTRVRVRHSDTEDSMFTQLSPEGGPDDDVSAAHPLSRSVLSPRYNEFSQLSPISLPSPQHQTSTLRSTPRFRDYHKAPPTGSTGSRTGPPPYQQAPAKPGSWSSPCTTDRSDTSGDSGLDYSSELKDLSQQITDMDWSPRQKRPLRARPPPGPSPTHHQPHGRQQQQQQQQQQRGQQPVGGQRVSPTPSSSSPPGILKDSQNSRGSSRDARGAGSISYGNGAVTEGNGGVRISGSRTSPAHSTRTSPAHSTRTSPAHCADGKENDPSASPSKTTPIAGRVSPVEAGRLTPSKRSVSLSITNFLKRFSPHARRKPSKERGASKSSSAAGSAQSLTNTSDGDTDRDSPTSTGENSTTGGGAHPDNSAGGSSKSRKGKGHFSRSRVRQSLLKLVGRSGKKATSGSAEALPVPSHYTIELQDPDRTLSSDELDQISDTGRVVNYGREPGSVANGRPSLPASTTRMIKSIQQDQTRDQDIYRKFKERQSPRHAPADQSQSLRPSTTDHSQSPPGSNQQVSPGDLSAAKIDQPVRPASCVLTFGVDLGTSGLLEYQTVRVSDC</sequence>
<feature type="compositionally biased region" description="Low complexity" evidence="1">
    <location>
        <begin position="217"/>
        <end position="249"/>
    </location>
</feature>
<feature type="compositionally biased region" description="Basic and acidic residues" evidence="1">
    <location>
        <begin position="524"/>
        <end position="539"/>
    </location>
</feature>
<feature type="compositionally biased region" description="Basic residues" evidence="1">
    <location>
        <begin position="361"/>
        <end position="370"/>
    </location>
</feature>
<accession>A0ABM1AE42</accession>
<name>A0ABM1AE42_APLCA</name>
<protein>
    <submittedName>
        <fullName evidence="3">Uncharacterized protein</fullName>
    </submittedName>
</protein>
<feature type="compositionally biased region" description="Basic residues" evidence="1">
    <location>
        <begin position="41"/>
        <end position="61"/>
    </location>
</feature>
<feature type="compositionally biased region" description="Low complexity" evidence="1">
    <location>
        <begin position="376"/>
        <end position="387"/>
    </location>
</feature>
<feature type="region of interest" description="Disordered" evidence="1">
    <location>
        <begin position="105"/>
        <end position="578"/>
    </location>
</feature>